<dbReference type="AlphaFoldDB" id="A0A1U7P1X7"/>
<dbReference type="Pfam" id="PF04972">
    <property type="entry name" value="BON"/>
    <property type="match status" value="3"/>
</dbReference>
<dbReference type="Gene3D" id="3.30.1340.30">
    <property type="match status" value="3"/>
</dbReference>
<evidence type="ECO:0000256" key="1">
    <source>
        <dbReference type="ARBA" id="ARBA00022729"/>
    </source>
</evidence>
<gene>
    <name evidence="3" type="ORF">BOO71_0003580</name>
</gene>
<keyword evidence="4" id="KW-1185">Reference proteome</keyword>
<protein>
    <submittedName>
        <fullName evidence="3">Osmotically inducible protein Y</fullName>
    </submittedName>
</protein>
<dbReference type="InterPro" id="IPR014004">
    <property type="entry name" value="Transpt-assoc_nodulatn_dom_bac"/>
</dbReference>
<organism evidence="3 4">
    <name type="scientific">Deinococcus marmoris</name>
    <dbReference type="NCBI Taxonomy" id="249408"/>
    <lineage>
        <taxon>Bacteria</taxon>
        <taxon>Thermotogati</taxon>
        <taxon>Deinococcota</taxon>
        <taxon>Deinococci</taxon>
        <taxon>Deinococcales</taxon>
        <taxon>Deinococcaceae</taxon>
        <taxon>Deinococcus</taxon>
    </lineage>
</organism>
<feature type="domain" description="BON" evidence="2">
    <location>
        <begin position="80"/>
        <end position="148"/>
    </location>
</feature>
<evidence type="ECO:0000313" key="4">
    <source>
        <dbReference type="Proteomes" id="UP000186607"/>
    </source>
</evidence>
<dbReference type="InterPro" id="IPR007055">
    <property type="entry name" value="BON_dom"/>
</dbReference>
<accession>A0A1U7P1X7</accession>
<dbReference type="STRING" id="249408.BOO71_0003580"/>
<evidence type="ECO:0000313" key="3">
    <source>
        <dbReference type="EMBL" id="OLV19168.1"/>
    </source>
</evidence>
<dbReference type="PANTHER" id="PTHR34606">
    <property type="entry name" value="BON DOMAIN-CONTAINING PROTEIN"/>
    <property type="match status" value="1"/>
</dbReference>
<reference evidence="3 4" key="1">
    <citation type="submission" date="2017-01" db="EMBL/GenBank/DDBJ databases">
        <title>Genome Analysis of Deinococcus marmoris KOPRI26562.</title>
        <authorList>
            <person name="Kim J.H."/>
            <person name="Oh H.-M."/>
        </authorList>
    </citation>
    <scope>NUCLEOTIDE SEQUENCE [LARGE SCALE GENOMIC DNA]</scope>
    <source>
        <strain evidence="3 4">KOPRI26562</strain>
    </source>
</reference>
<dbReference type="PANTHER" id="PTHR34606:SF4">
    <property type="entry name" value="OUTER MEMBRANE LIPOPROTEIN DOLP"/>
    <property type="match status" value="1"/>
</dbReference>
<dbReference type="Proteomes" id="UP000186607">
    <property type="component" value="Unassembled WGS sequence"/>
</dbReference>
<dbReference type="SMART" id="SM00749">
    <property type="entry name" value="BON"/>
    <property type="match status" value="2"/>
</dbReference>
<proteinExistence type="predicted"/>
<name>A0A1U7P1X7_9DEIO</name>
<keyword evidence="1" id="KW-0732">Signal</keyword>
<sequence length="219" mass="23438">MNTIGDQQLHQSVLDELLFEPSLDAGQIAVSVKGGVVTLAGSVANYPEKWAAETAVKRVRGVQGVAEELTVDFRNGSLHSDADIAGAARRALEWSAALADQDIQLRVERGWVTLEGMVEWQIQRQQAHDLVANLLGVGGVENLLTLKPQVTSTDIHNKIEEAFKRSSELDAGRVQVEVAGGSVTLRGELPDWTEIGAAGRAAWNAAGVTAVDNQIRIGV</sequence>
<evidence type="ECO:0000259" key="2">
    <source>
        <dbReference type="PROSITE" id="PS50914"/>
    </source>
</evidence>
<dbReference type="PROSITE" id="PS50914">
    <property type="entry name" value="BON"/>
    <property type="match status" value="3"/>
</dbReference>
<feature type="domain" description="BON" evidence="2">
    <location>
        <begin position="151"/>
        <end position="219"/>
    </location>
</feature>
<dbReference type="RefSeq" id="WP_075831082.1">
    <property type="nucleotide sequence ID" value="NZ_MSTI01000040.1"/>
</dbReference>
<comment type="caution">
    <text evidence="3">The sequence shown here is derived from an EMBL/GenBank/DDBJ whole genome shotgun (WGS) entry which is preliminary data.</text>
</comment>
<dbReference type="EMBL" id="MSTI01000040">
    <property type="protein sequence ID" value="OLV19168.1"/>
    <property type="molecule type" value="Genomic_DNA"/>
</dbReference>
<dbReference type="InterPro" id="IPR051686">
    <property type="entry name" value="Lipoprotein_DolP"/>
</dbReference>
<feature type="domain" description="BON" evidence="2">
    <location>
        <begin position="5"/>
        <end position="73"/>
    </location>
</feature>